<evidence type="ECO:0000256" key="2">
    <source>
        <dbReference type="ARBA" id="ARBA00022723"/>
    </source>
</evidence>
<gene>
    <name evidence="10" type="ORF">MACJ_002276</name>
</gene>
<accession>A0A976M5X4</accession>
<evidence type="ECO:0000256" key="8">
    <source>
        <dbReference type="SAM" id="MobiDB-lite"/>
    </source>
</evidence>
<dbReference type="GO" id="GO:0005634">
    <property type="term" value="C:nucleus"/>
    <property type="evidence" value="ECO:0007669"/>
    <property type="project" value="TreeGrafter"/>
</dbReference>
<reference evidence="10" key="1">
    <citation type="submission" date="2022-07" db="EMBL/GenBank/DDBJ databases">
        <title>Evaluation of T. orientalis genome assembly methods using nanopore sequencing and analysis of variation between genomes.</title>
        <authorList>
            <person name="Yam J."/>
            <person name="Micallef M.L."/>
            <person name="Liu M."/>
            <person name="Djordjevic S.P."/>
            <person name="Bogema D.R."/>
            <person name="Jenkins C."/>
        </authorList>
    </citation>
    <scope>NUCLEOTIDE SEQUENCE</scope>
    <source>
        <strain evidence="10">Fish Creek</strain>
    </source>
</reference>
<proteinExistence type="inferred from homology"/>
<feature type="region of interest" description="Disordered" evidence="8">
    <location>
        <begin position="246"/>
        <end position="265"/>
    </location>
</feature>
<feature type="compositionally biased region" description="Polar residues" evidence="8">
    <location>
        <begin position="31"/>
        <end position="44"/>
    </location>
</feature>
<evidence type="ECO:0000313" key="10">
    <source>
        <dbReference type="EMBL" id="UKJ89030.2"/>
    </source>
</evidence>
<evidence type="ECO:0000256" key="7">
    <source>
        <dbReference type="PROSITE-ProRule" id="PRU00453"/>
    </source>
</evidence>
<comment type="function">
    <text evidence="5">Required for box C/D snoRNAs accumulation involved in snoRNA processing, snoRNA transport to the nucleolus and ribosome biogenesis.</text>
</comment>
<dbReference type="GO" id="GO:0000463">
    <property type="term" value="P:maturation of LSU-rRNA from tricistronic rRNA transcript (SSU-rRNA, 5.8S rRNA, LSU-rRNA)"/>
    <property type="evidence" value="ECO:0007669"/>
    <property type="project" value="TreeGrafter"/>
</dbReference>
<evidence type="ECO:0000256" key="5">
    <source>
        <dbReference type="ARBA" id="ARBA00049598"/>
    </source>
</evidence>
<dbReference type="Pfam" id="PF04438">
    <property type="entry name" value="zf-HIT"/>
    <property type="match status" value="1"/>
</dbReference>
<keyword evidence="2" id="KW-0479">Metal-binding</keyword>
<dbReference type="PANTHER" id="PTHR13483:SF3">
    <property type="entry name" value="BOX C_D SNORNA PROTEIN 1"/>
    <property type="match status" value="1"/>
</dbReference>
<evidence type="ECO:0000256" key="4">
    <source>
        <dbReference type="ARBA" id="ARBA00022833"/>
    </source>
</evidence>
<evidence type="ECO:0000256" key="3">
    <source>
        <dbReference type="ARBA" id="ARBA00022771"/>
    </source>
</evidence>
<organism evidence="10 11">
    <name type="scientific">Theileria orientalis</name>
    <dbReference type="NCBI Taxonomy" id="68886"/>
    <lineage>
        <taxon>Eukaryota</taxon>
        <taxon>Sar</taxon>
        <taxon>Alveolata</taxon>
        <taxon>Apicomplexa</taxon>
        <taxon>Aconoidasida</taxon>
        <taxon>Piroplasmida</taxon>
        <taxon>Theileriidae</taxon>
        <taxon>Theileria</taxon>
    </lineage>
</organism>
<dbReference type="SUPFAM" id="SSF144232">
    <property type="entry name" value="HIT/MYND zinc finger-like"/>
    <property type="match status" value="1"/>
</dbReference>
<dbReference type="GO" id="GO:0048254">
    <property type="term" value="P:snoRNA localization"/>
    <property type="evidence" value="ECO:0007669"/>
    <property type="project" value="TreeGrafter"/>
</dbReference>
<dbReference type="OrthoDB" id="361955at2759"/>
<dbReference type="InterPro" id="IPR007529">
    <property type="entry name" value="Znf_HIT"/>
</dbReference>
<dbReference type="GO" id="GO:0070761">
    <property type="term" value="C:pre-snoRNP complex"/>
    <property type="evidence" value="ECO:0007669"/>
    <property type="project" value="TreeGrafter"/>
</dbReference>
<evidence type="ECO:0000313" key="11">
    <source>
        <dbReference type="Proteomes" id="UP000244803"/>
    </source>
</evidence>
<evidence type="ECO:0000256" key="6">
    <source>
        <dbReference type="ARBA" id="ARBA00049654"/>
    </source>
</evidence>
<dbReference type="PROSITE" id="PS51083">
    <property type="entry name" value="ZF_HIT"/>
    <property type="match status" value="1"/>
</dbReference>
<dbReference type="AlphaFoldDB" id="A0A976M5X4"/>
<sequence>MNLCAVCNTESKYKCPTCLLLTCSLECTKSHNCSTSKDGNSNNRKLNRRNPVKYVGRNKIDIDVITGDCHFLDKVSNRLESTSRSFLKPLITDSRNRKIKKVCSSRKINLIYSPVILKRYKTNKTIFKNSRILWTIEWSFLKQQLNFIDHNFDEHTTLEECYNTLRSNLFKSNKYKNLCNEYNLEDVSILLRHLPAKSNTYRYYKCNVKDSILKNLENLTVSDFPTFYIISKDDLQLYEIIEKTHTEAGKDPGNTSSKDSSKGKG</sequence>
<evidence type="ECO:0000256" key="1">
    <source>
        <dbReference type="ARBA" id="ARBA00022553"/>
    </source>
</evidence>
<keyword evidence="1" id="KW-0597">Phosphoprotein</keyword>
<dbReference type="InterPro" id="IPR057721">
    <property type="entry name" value="BCD1_alpha/beta"/>
</dbReference>
<keyword evidence="3 7" id="KW-0863">Zinc-finger</keyword>
<evidence type="ECO:0000259" key="9">
    <source>
        <dbReference type="PROSITE" id="PS51083"/>
    </source>
</evidence>
<dbReference type="PANTHER" id="PTHR13483">
    <property type="entry name" value="BOX C_D SNORNA PROTEIN 1-RELATED"/>
    <property type="match status" value="1"/>
</dbReference>
<keyword evidence="4" id="KW-0862">Zinc</keyword>
<feature type="domain" description="HIT-type" evidence="9">
    <location>
        <begin position="4"/>
        <end position="33"/>
    </location>
</feature>
<dbReference type="Gene3D" id="3.30.60.190">
    <property type="match status" value="1"/>
</dbReference>
<feature type="region of interest" description="Disordered" evidence="8">
    <location>
        <begin position="31"/>
        <end position="50"/>
    </location>
</feature>
<name>A0A976M5X4_THEOR</name>
<dbReference type="InterPro" id="IPR051639">
    <property type="entry name" value="BCD1"/>
</dbReference>
<comment type="similarity">
    <text evidence="6">Belongs to the BCD1 family.</text>
</comment>
<dbReference type="EMBL" id="CP056066">
    <property type="protein sequence ID" value="UKJ89030.2"/>
    <property type="molecule type" value="Genomic_DNA"/>
</dbReference>
<dbReference type="GO" id="GO:0000492">
    <property type="term" value="P:box C/D snoRNP assembly"/>
    <property type="evidence" value="ECO:0007669"/>
    <property type="project" value="TreeGrafter"/>
</dbReference>
<protein>
    <submittedName>
        <fullName evidence="10">Box C/D snoRNA protein</fullName>
    </submittedName>
</protein>
<dbReference type="Proteomes" id="UP000244803">
    <property type="component" value="Chromosome 3"/>
</dbReference>
<dbReference type="Pfam" id="PF25790">
    <property type="entry name" value="BCD1"/>
    <property type="match status" value="1"/>
</dbReference>
<dbReference type="GO" id="GO:0008270">
    <property type="term" value="F:zinc ion binding"/>
    <property type="evidence" value="ECO:0007669"/>
    <property type="project" value="UniProtKB-UniRule"/>
</dbReference>